<dbReference type="Proteomes" id="UP000245946">
    <property type="component" value="Unassembled WGS sequence"/>
</dbReference>
<keyword evidence="3" id="KW-1185">Reference proteome</keyword>
<evidence type="ECO:0000313" key="2">
    <source>
        <dbReference type="EMBL" id="PWN99772.1"/>
    </source>
</evidence>
<name>A0A316ZFT2_9BASI</name>
<evidence type="ECO:0000313" key="3">
    <source>
        <dbReference type="Proteomes" id="UP000245946"/>
    </source>
</evidence>
<feature type="compositionally biased region" description="Basic residues" evidence="1">
    <location>
        <begin position="126"/>
        <end position="143"/>
    </location>
</feature>
<dbReference type="RefSeq" id="XP_025600051.1">
    <property type="nucleotide sequence ID" value="XM_025739537.1"/>
</dbReference>
<dbReference type="GeneID" id="37267083"/>
<organism evidence="2 3">
    <name type="scientific">Tilletiopsis washingtonensis</name>
    <dbReference type="NCBI Taxonomy" id="58919"/>
    <lineage>
        <taxon>Eukaryota</taxon>
        <taxon>Fungi</taxon>
        <taxon>Dikarya</taxon>
        <taxon>Basidiomycota</taxon>
        <taxon>Ustilaginomycotina</taxon>
        <taxon>Exobasidiomycetes</taxon>
        <taxon>Entylomatales</taxon>
        <taxon>Entylomatales incertae sedis</taxon>
        <taxon>Tilletiopsis</taxon>
    </lineage>
</organism>
<dbReference type="AlphaFoldDB" id="A0A316ZFT2"/>
<reference evidence="2 3" key="1">
    <citation type="journal article" date="2018" name="Mol. Biol. Evol.">
        <title>Broad Genomic Sampling Reveals a Smut Pathogenic Ancestry of the Fungal Clade Ustilaginomycotina.</title>
        <authorList>
            <person name="Kijpornyongpan T."/>
            <person name="Mondo S.J."/>
            <person name="Barry K."/>
            <person name="Sandor L."/>
            <person name="Lee J."/>
            <person name="Lipzen A."/>
            <person name="Pangilinan J."/>
            <person name="LaButti K."/>
            <person name="Hainaut M."/>
            <person name="Henrissat B."/>
            <person name="Grigoriev I.V."/>
            <person name="Spatafora J.W."/>
            <person name="Aime M.C."/>
        </authorList>
    </citation>
    <scope>NUCLEOTIDE SEQUENCE [LARGE SCALE GENOMIC DNA]</scope>
    <source>
        <strain evidence="2 3">MCA 4186</strain>
    </source>
</reference>
<dbReference type="EMBL" id="KZ819287">
    <property type="protein sequence ID" value="PWN99772.1"/>
    <property type="molecule type" value="Genomic_DNA"/>
</dbReference>
<feature type="region of interest" description="Disordered" evidence="1">
    <location>
        <begin position="112"/>
        <end position="168"/>
    </location>
</feature>
<evidence type="ECO:0000256" key="1">
    <source>
        <dbReference type="SAM" id="MobiDB-lite"/>
    </source>
</evidence>
<gene>
    <name evidence="2" type="ORF">FA09DRAFT_218578</name>
</gene>
<sequence length="168" mass="20087">MRCEGRREPCSSLCKTRAASLLPSLSLYPLPLRNENTVLNSFPLAGRRCRRLLRHERGRRGRAEWRRHRCCCCLLRRKGRRHVCGRRRPRLDALRRARLVCRIRRHRLCRAPSRRHRQRPGAPAPPRRRRRKGLAERRRRPRRVQQPASLRLPGLRHTLPFHAHPNAF</sequence>
<accession>A0A316ZFT2</accession>
<proteinExistence type="predicted"/>
<protein>
    <submittedName>
        <fullName evidence="2">Uncharacterized protein</fullName>
    </submittedName>
</protein>